<evidence type="ECO:0000256" key="3">
    <source>
        <dbReference type="ARBA" id="ARBA00023015"/>
    </source>
</evidence>
<evidence type="ECO:0000259" key="7">
    <source>
        <dbReference type="PROSITE" id="PS50110"/>
    </source>
</evidence>
<dbReference type="GO" id="GO:0005829">
    <property type="term" value="C:cytosol"/>
    <property type="evidence" value="ECO:0007669"/>
    <property type="project" value="TreeGrafter"/>
</dbReference>
<gene>
    <name evidence="8" type="ORF">M9978_05520</name>
</gene>
<comment type="caution">
    <text evidence="8">The sequence shown here is derived from an EMBL/GenBank/DDBJ whole genome shotgun (WGS) entry which is preliminary data.</text>
</comment>
<keyword evidence="5" id="KW-0804">Transcription</keyword>
<dbReference type="Proteomes" id="UP001139451">
    <property type="component" value="Unassembled WGS sequence"/>
</dbReference>
<dbReference type="PANTHER" id="PTHR48111:SF4">
    <property type="entry name" value="DNA-BINDING DUAL TRANSCRIPTIONAL REGULATOR OMPR"/>
    <property type="match status" value="1"/>
</dbReference>
<feature type="domain" description="Response regulatory" evidence="7">
    <location>
        <begin position="5"/>
        <end position="121"/>
    </location>
</feature>
<reference evidence="8" key="1">
    <citation type="submission" date="2022-05" db="EMBL/GenBank/DDBJ databases">
        <title>Sphingomonas sp. strain MG17 Genome sequencing and assembly.</title>
        <authorList>
            <person name="Kim I."/>
        </authorList>
    </citation>
    <scope>NUCLEOTIDE SEQUENCE</scope>
    <source>
        <strain evidence="8">MG17</strain>
    </source>
</reference>
<dbReference type="InterPro" id="IPR001789">
    <property type="entry name" value="Sig_transdc_resp-reg_receiver"/>
</dbReference>
<dbReference type="AlphaFoldDB" id="A0A9X2HEY7"/>
<evidence type="ECO:0000313" key="9">
    <source>
        <dbReference type="Proteomes" id="UP001139451"/>
    </source>
</evidence>
<keyword evidence="4" id="KW-0238">DNA-binding</keyword>
<dbReference type="InterPro" id="IPR039420">
    <property type="entry name" value="WalR-like"/>
</dbReference>
<dbReference type="PANTHER" id="PTHR48111">
    <property type="entry name" value="REGULATOR OF RPOS"/>
    <property type="match status" value="1"/>
</dbReference>
<evidence type="ECO:0000256" key="6">
    <source>
        <dbReference type="PROSITE-ProRule" id="PRU00169"/>
    </source>
</evidence>
<dbReference type="RefSeq" id="WP_254291981.1">
    <property type="nucleotide sequence ID" value="NZ_JAMLDX010000003.1"/>
</dbReference>
<dbReference type="Gene3D" id="3.40.50.2300">
    <property type="match status" value="1"/>
</dbReference>
<dbReference type="GO" id="GO:0006355">
    <property type="term" value="P:regulation of DNA-templated transcription"/>
    <property type="evidence" value="ECO:0007669"/>
    <property type="project" value="TreeGrafter"/>
</dbReference>
<dbReference type="EMBL" id="JAMLDX010000003">
    <property type="protein sequence ID" value="MCP3729886.1"/>
    <property type="molecule type" value="Genomic_DNA"/>
</dbReference>
<dbReference type="InterPro" id="IPR011006">
    <property type="entry name" value="CheY-like_superfamily"/>
</dbReference>
<dbReference type="FunFam" id="3.40.50.2300:FF:000001">
    <property type="entry name" value="DNA-binding response regulator PhoB"/>
    <property type="match status" value="1"/>
</dbReference>
<name>A0A9X2HEY7_9SPHN</name>
<dbReference type="GO" id="GO:0000156">
    <property type="term" value="F:phosphorelay response regulator activity"/>
    <property type="evidence" value="ECO:0007669"/>
    <property type="project" value="TreeGrafter"/>
</dbReference>
<dbReference type="GO" id="GO:0032993">
    <property type="term" value="C:protein-DNA complex"/>
    <property type="evidence" value="ECO:0007669"/>
    <property type="project" value="TreeGrafter"/>
</dbReference>
<evidence type="ECO:0000256" key="5">
    <source>
        <dbReference type="ARBA" id="ARBA00023163"/>
    </source>
</evidence>
<feature type="modified residue" description="4-aspartylphosphate" evidence="6">
    <location>
        <position position="54"/>
    </location>
</feature>
<keyword evidence="9" id="KW-1185">Reference proteome</keyword>
<dbReference type="SUPFAM" id="SSF52172">
    <property type="entry name" value="CheY-like"/>
    <property type="match status" value="1"/>
</dbReference>
<accession>A0A9X2HEY7</accession>
<dbReference type="PROSITE" id="PS50110">
    <property type="entry name" value="RESPONSE_REGULATORY"/>
    <property type="match status" value="1"/>
</dbReference>
<proteinExistence type="predicted"/>
<dbReference type="GO" id="GO:0000976">
    <property type="term" value="F:transcription cis-regulatory region binding"/>
    <property type="evidence" value="ECO:0007669"/>
    <property type="project" value="TreeGrafter"/>
</dbReference>
<evidence type="ECO:0000256" key="4">
    <source>
        <dbReference type="ARBA" id="ARBA00023125"/>
    </source>
</evidence>
<organism evidence="8 9">
    <name type="scientific">Sphingomonas tagetis</name>
    <dbReference type="NCBI Taxonomy" id="2949092"/>
    <lineage>
        <taxon>Bacteria</taxon>
        <taxon>Pseudomonadati</taxon>
        <taxon>Pseudomonadota</taxon>
        <taxon>Alphaproteobacteria</taxon>
        <taxon>Sphingomonadales</taxon>
        <taxon>Sphingomonadaceae</taxon>
        <taxon>Sphingomonas</taxon>
    </lineage>
</organism>
<protein>
    <submittedName>
        <fullName evidence="8">Response regulator</fullName>
    </submittedName>
</protein>
<keyword evidence="2" id="KW-0902">Two-component regulatory system</keyword>
<dbReference type="Pfam" id="PF00072">
    <property type="entry name" value="Response_reg"/>
    <property type="match status" value="1"/>
</dbReference>
<evidence type="ECO:0000313" key="8">
    <source>
        <dbReference type="EMBL" id="MCP3729886.1"/>
    </source>
</evidence>
<dbReference type="SMART" id="SM00448">
    <property type="entry name" value="REC"/>
    <property type="match status" value="1"/>
</dbReference>
<keyword evidence="1 6" id="KW-0597">Phosphoprotein</keyword>
<keyword evidence="3" id="KW-0805">Transcription regulation</keyword>
<sequence length="125" mass="13766">MAQRTILVCDDDELLVELLTFRLESKGFGVIAASNGADAVSLALEHRPDAVVLDMMMPVLDGQQVLRRLRDAPETAATPIVMLTARRQEQDIVGAFALGASDYLVKPFMPEELMTRLTRLLSAPR</sequence>
<evidence type="ECO:0000256" key="2">
    <source>
        <dbReference type="ARBA" id="ARBA00023012"/>
    </source>
</evidence>
<evidence type="ECO:0000256" key="1">
    <source>
        <dbReference type="ARBA" id="ARBA00022553"/>
    </source>
</evidence>